<dbReference type="EMBL" id="CM044706">
    <property type="protein sequence ID" value="KAI5659540.1"/>
    <property type="molecule type" value="Genomic_DNA"/>
</dbReference>
<comment type="caution">
    <text evidence="1">The sequence shown here is derived from an EMBL/GenBank/DDBJ whole genome shotgun (WGS) entry which is preliminary data.</text>
</comment>
<dbReference type="Proteomes" id="UP001060085">
    <property type="component" value="Linkage Group LG06"/>
</dbReference>
<proteinExistence type="predicted"/>
<protein>
    <submittedName>
        <fullName evidence="1">Uncharacterized protein</fullName>
    </submittedName>
</protein>
<sequence>MVRPEARMGADDLGPVIDRTGRVEGHVVIASSRGVRGRPSISEISSTPAPLGPGIYYDSGAPGSSTQPPPIPFRTRPPTTLHHPYTPILYDHYGYSQPPLTSYDPYAHTPSLPLRMPDHDRPQDFGTSGDSGRTRSEEAVRVGSLRIHGSEDDEDKPEDNGGDDDDDGDGDGEPVPVAHASLSGHRHAPGKGKGLTSSFMS</sequence>
<organism evidence="1 2">
    <name type="scientific">Catharanthus roseus</name>
    <name type="common">Madagascar periwinkle</name>
    <name type="synonym">Vinca rosea</name>
    <dbReference type="NCBI Taxonomy" id="4058"/>
    <lineage>
        <taxon>Eukaryota</taxon>
        <taxon>Viridiplantae</taxon>
        <taxon>Streptophyta</taxon>
        <taxon>Embryophyta</taxon>
        <taxon>Tracheophyta</taxon>
        <taxon>Spermatophyta</taxon>
        <taxon>Magnoliopsida</taxon>
        <taxon>eudicotyledons</taxon>
        <taxon>Gunneridae</taxon>
        <taxon>Pentapetalae</taxon>
        <taxon>asterids</taxon>
        <taxon>lamiids</taxon>
        <taxon>Gentianales</taxon>
        <taxon>Apocynaceae</taxon>
        <taxon>Rauvolfioideae</taxon>
        <taxon>Vinceae</taxon>
        <taxon>Catharanthinae</taxon>
        <taxon>Catharanthus</taxon>
    </lineage>
</organism>
<gene>
    <name evidence="1" type="ORF">M9H77_28333</name>
</gene>
<reference evidence="2" key="1">
    <citation type="journal article" date="2023" name="Nat. Plants">
        <title>Single-cell RNA sequencing provides a high-resolution roadmap for understanding the multicellular compartmentation of specialized metabolism.</title>
        <authorList>
            <person name="Sun S."/>
            <person name="Shen X."/>
            <person name="Li Y."/>
            <person name="Li Y."/>
            <person name="Wang S."/>
            <person name="Li R."/>
            <person name="Zhang H."/>
            <person name="Shen G."/>
            <person name="Guo B."/>
            <person name="Wei J."/>
            <person name="Xu J."/>
            <person name="St-Pierre B."/>
            <person name="Chen S."/>
            <person name="Sun C."/>
        </authorList>
    </citation>
    <scope>NUCLEOTIDE SEQUENCE [LARGE SCALE GENOMIC DNA]</scope>
</reference>
<evidence type="ECO:0000313" key="1">
    <source>
        <dbReference type="EMBL" id="KAI5659540.1"/>
    </source>
</evidence>
<accession>A0ACC0AGY8</accession>
<evidence type="ECO:0000313" key="2">
    <source>
        <dbReference type="Proteomes" id="UP001060085"/>
    </source>
</evidence>
<name>A0ACC0AGY8_CATRO</name>
<keyword evidence="2" id="KW-1185">Reference proteome</keyword>